<reference evidence="2 3" key="1">
    <citation type="journal article" date="2016" name="Mol. Biol. Evol.">
        <title>Comparative Genomics of Early-Diverging Mushroom-Forming Fungi Provides Insights into the Origins of Lignocellulose Decay Capabilities.</title>
        <authorList>
            <person name="Nagy L.G."/>
            <person name="Riley R."/>
            <person name="Tritt A."/>
            <person name="Adam C."/>
            <person name="Daum C."/>
            <person name="Floudas D."/>
            <person name="Sun H."/>
            <person name="Yadav J.S."/>
            <person name="Pangilinan J."/>
            <person name="Larsson K.H."/>
            <person name="Matsuura K."/>
            <person name="Barry K."/>
            <person name="Labutti K."/>
            <person name="Kuo R."/>
            <person name="Ohm R.A."/>
            <person name="Bhattacharya S.S."/>
            <person name="Shirouzu T."/>
            <person name="Yoshinaga Y."/>
            <person name="Martin F.M."/>
            <person name="Grigoriev I.V."/>
            <person name="Hibbett D.S."/>
        </authorList>
    </citation>
    <scope>NUCLEOTIDE SEQUENCE [LARGE SCALE GENOMIC DNA]</scope>
    <source>
        <strain evidence="2 3">HHB9708</strain>
    </source>
</reference>
<organism evidence="2 3">
    <name type="scientific">Sistotremastrum niveocremeum HHB9708</name>
    <dbReference type="NCBI Taxonomy" id="1314777"/>
    <lineage>
        <taxon>Eukaryota</taxon>
        <taxon>Fungi</taxon>
        <taxon>Dikarya</taxon>
        <taxon>Basidiomycota</taxon>
        <taxon>Agaricomycotina</taxon>
        <taxon>Agaricomycetes</taxon>
        <taxon>Sistotremastrales</taxon>
        <taxon>Sistotremastraceae</taxon>
        <taxon>Sertulicium</taxon>
        <taxon>Sertulicium niveocremeum</taxon>
    </lineage>
</organism>
<dbReference type="Gene3D" id="3.30.200.20">
    <property type="entry name" value="Phosphorylase Kinase, domain 1"/>
    <property type="match status" value="1"/>
</dbReference>
<dbReference type="Gene3D" id="1.20.930.20">
    <property type="entry name" value="Adaptor protein Cbl, N-terminal domain"/>
    <property type="match status" value="1"/>
</dbReference>
<keyword evidence="3" id="KW-1185">Reference proteome</keyword>
<proteinExistence type="predicted"/>
<dbReference type="GO" id="GO:0007166">
    <property type="term" value="P:cell surface receptor signaling pathway"/>
    <property type="evidence" value="ECO:0007669"/>
    <property type="project" value="InterPro"/>
</dbReference>
<protein>
    <recommendedName>
        <fullName evidence="4">Protein kinase domain-containing protein</fullName>
    </recommendedName>
</protein>
<feature type="compositionally biased region" description="Polar residues" evidence="1">
    <location>
        <begin position="426"/>
        <end position="437"/>
    </location>
</feature>
<gene>
    <name evidence="2" type="ORF">SISNIDRAFT_471528</name>
</gene>
<feature type="region of interest" description="Disordered" evidence="1">
    <location>
        <begin position="347"/>
        <end position="372"/>
    </location>
</feature>
<name>A0A164MIT3_9AGAM</name>
<evidence type="ECO:0008006" key="4">
    <source>
        <dbReference type="Google" id="ProtNLM"/>
    </source>
</evidence>
<evidence type="ECO:0000313" key="2">
    <source>
        <dbReference type="EMBL" id="KZS86750.1"/>
    </source>
</evidence>
<sequence>MPLGSLGDDDVDIVKTALQVLQGVGDMVPGVGGLLSGLAGIALTIIESAHKARHNKDVALEMAVRIGNFVIMMNQSLDDTITLSDDMIRRILDIQQIFSDIKGLLQRQLDHRGLFQLTHRAAAAELKRCELRLHDAWRQFDFENAMSIHRKIEDLPKKLESSIIQPSHTTTEDGMHRLLAIHEIRLERIIGTFIGSTYCVQVSTGHLQGERIIVRNFEKGKTEDLVESGYQAELARLRSLWHPNISQLIGFARPNRRHRFTVLSGGALDYINGLDPVKRFSEVARIADQIWGLRGGFVPMGRRGLAREYWASPPVDVDPSAKLKTPASPWACPFRSRRRSPLTALLQQQKEAAQGEESEDCRRKRHNGYETHDDNDFLMAADVLRPRWMGVEKTTGTIMRKKTRVGNRVLIAGQHDGGRFRGGAGEQNTGLNDKQAK</sequence>
<evidence type="ECO:0000313" key="3">
    <source>
        <dbReference type="Proteomes" id="UP000076722"/>
    </source>
</evidence>
<accession>A0A164MIT3</accession>
<dbReference type="InterPro" id="IPR059179">
    <property type="entry name" value="MLKL-like_MCAfunc"/>
</dbReference>
<dbReference type="CDD" id="cd21037">
    <property type="entry name" value="MLKL_NTD"/>
    <property type="match status" value="1"/>
</dbReference>
<dbReference type="EMBL" id="KV419470">
    <property type="protein sequence ID" value="KZS86750.1"/>
    <property type="molecule type" value="Genomic_DNA"/>
</dbReference>
<dbReference type="InterPro" id="IPR036537">
    <property type="entry name" value="Adaptor_Cbl_N_dom_sf"/>
</dbReference>
<dbReference type="AlphaFoldDB" id="A0A164MIT3"/>
<dbReference type="Proteomes" id="UP000076722">
    <property type="component" value="Unassembled WGS sequence"/>
</dbReference>
<evidence type="ECO:0000256" key="1">
    <source>
        <dbReference type="SAM" id="MobiDB-lite"/>
    </source>
</evidence>
<feature type="region of interest" description="Disordered" evidence="1">
    <location>
        <begin position="414"/>
        <end position="437"/>
    </location>
</feature>